<keyword evidence="2" id="KW-0012">Acyltransferase</keyword>
<dbReference type="InterPro" id="IPR050832">
    <property type="entry name" value="Bact_Acetyltransf"/>
</dbReference>
<dbReference type="PANTHER" id="PTHR43877">
    <property type="entry name" value="AMINOALKYLPHOSPHONATE N-ACETYLTRANSFERASE-RELATED-RELATED"/>
    <property type="match status" value="1"/>
</dbReference>
<dbReference type="Proteomes" id="UP001589627">
    <property type="component" value="Unassembled WGS sequence"/>
</dbReference>
<comment type="caution">
    <text evidence="4">The sequence shown here is derived from an EMBL/GenBank/DDBJ whole genome shotgun (WGS) entry which is preliminary data.</text>
</comment>
<dbReference type="EMBL" id="JBHLZP010000845">
    <property type="protein sequence ID" value="MFB9839898.1"/>
    <property type="molecule type" value="Genomic_DNA"/>
</dbReference>
<evidence type="ECO:0000259" key="3">
    <source>
        <dbReference type="PROSITE" id="PS51186"/>
    </source>
</evidence>
<dbReference type="Gene3D" id="3.40.630.30">
    <property type="match status" value="1"/>
</dbReference>
<dbReference type="Pfam" id="PF00583">
    <property type="entry name" value="Acetyltransf_1"/>
    <property type="match status" value="1"/>
</dbReference>
<name>A0ABV5YYY9_9ACTN</name>
<evidence type="ECO:0000313" key="4">
    <source>
        <dbReference type="EMBL" id="MFB9839898.1"/>
    </source>
</evidence>
<organism evidence="4 5">
    <name type="scientific">Actinoallomurus acaciae</name>
    <dbReference type="NCBI Taxonomy" id="502577"/>
    <lineage>
        <taxon>Bacteria</taxon>
        <taxon>Bacillati</taxon>
        <taxon>Actinomycetota</taxon>
        <taxon>Actinomycetes</taxon>
        <taxon>Streptosporangiales</taxon>
        <taxon>Thermomonosporaceae</taxon>
        <taxon>Actinoallomurus</taxon>
    </lineage>
</organism>
<evidence type="ECO:0000256" key="2">
    <source>
        <dbReference type="ARBA" id="ARBA00023315"/>
    </source>
</evidence>
<dbReference type="SUPFAM" id="SSF55729">
    <property type="entry name" value="Acyl-CoA N-acyltransferases (Nat)"/>
    <property type="match status" value="1"/>
</dbReference>
<dbReference type="InterPro" id="IPR000182">
    <property type="entry name" value="GNAT_dom"/>
</dbReference>
<dbReference type="PROSITE" id="PS51186">
    <property type="entry name" value="GNAT"/>
    <property type="match status" value="1"/>
</dbReference>
<gene>
    <name evidence="4" type="ORF">ACFFNX_47900</name>
</gene>
<dbReference type="RefSeq" id="WP_378213092.1">
    <property type="nucleotide sequence ID" value="NZ_JBHLZP010000845.1"/>
</dbReference>
<sequence length="175" mass="19188">MENIPGLLGDPVHPVPLRPPQITVTPVDYADPAAVALRRALTAEMVQRYADRATDPAAQPPVMHVEPDTVVYTAIAVTGDGLPVGHVTLRRAGEDLELKRMYVVPPYRGAGVAGALLRAAEEEARRRGARRIVLQTGDRQPDAVRLYEREGYTPIPILPAYASLWFSRCFAKTLQ</sequence>
<proteinExistence type="predicted"/>
<keyword evidence="1" id="KW-0808">Transferase</keyword>
<accession>A0ABV5YYY9</accession>
<evidence type="ECO:0000256" key="1">
    <source>
        <dbReference type="ARBA" id="ARBA00022679"/>
    </source>
</evidence>
<keyword evidence="5" id="KW-1185">Reference proteome</keyword>
<feature type="domain" description="N-acetyltransferase" evidence="3">
    <location>
        <begin position="22"/>
        <end position="175"/>
    </location>
</feature>
<reference evidence="4 5" key="1">
    <citation type="submission" date="2024-09" db="EMBL/GenBank/DDBJ databases">
        <authorList>
            <person name="Sun Q."/>
            <person name="Mori K."/>
        </authorList>
    </citation>
    <scope>NUCLEOTIDE SEQUENCE [LARGE SCALE GENOMIC DNA]</scope>
    <source>
        <strain evidence="4 5">TBRC 0563</strain>
    </source>
</reference>
<dbReference type="PANTHER" id="PTHR43877:SF2">
    <property type="entry name" value="AMINOALKYLPHOSPHONATE N-ACETYLTRANSFERASE-RELATED"/>
    <property type="match status" value="1"/>
</dbReference>
<evidence type="ECO:0000313" key="5">
    <source>
        <dbReference type="Proteomes" id="UP001589627"/>
    </source>
</evidence>
<dbReference type="InterPro" id="IPR016181">
    <property type="entry name" value="Acyl_CoA_acyltransferase"/>
</dbReference>
<protein>
    <submittedName>
        <fullName evidence="4">GNAT family N-acetyltransferase</fullName>
    </submittedName>
</protein>